<reference key="2">
    <citation type="journal article" date="2011" name="MBio">
        <title>Genome variation in Cryptococcus gattii, an emerging pathogen of immunocompetent hosts.</title>
        <authorList>
            <person name="D'Souza C.A."/>
            <person name="Kronstad J.W."/>
            <person name="Taylor G."/>
            <person name="Warren R."/>
            <person name="Yuen M."/>
            <person name="Hu G."/>
            <person name="Jung W.H."/>
            <person name="Sham A."/>
            <person name="Kidd S.E."/>
            <person name="Tangen K."/>
            <person name="Lee N."/>
            <person name="Zeilmaker T."/>
            <person name="Sawkins J."/>
            <person name="McVicker G."/>
            <person name="Shah S."/>
            <person name="Gnerre S."/>
            <person name="Griggs A."/>
            <person name="Zeng Q."/>
            <person name="Bartlett K."/>
            <person name="Li W."/>
            <person name="Wang X."/>
            <person name="Heitman J."/>
            <person name="Stajich J.E."/>
            <person name="Fraser J.A."/>
            <person name="Meyer W."/>
            <person name="Carter D."/>
            <person name="Schein J."/>
            <person name="Krzywinski M."/>
            <person name="Kwong-Chung K.J."/>
            <person name="Varma A."/>
            <person name="Wang J."/>
            <person name="Brunham R."/>
            <person name="Fyfe M."/>
            <person name="Ouellette B.F.F."/>
            <person name="Siddiqui A."/>
            <person name="Marra M."/>
            <person name="Jones S."/>
            <person name="Holt R."/>
            <person name="Birren B.W."/>
            <person name="Galagan J.E."/>
            <person name="Cuomo C.A."/>
        </authorList>
    </citation>
    <scope>NUCLEOTIDE SEQUENCE</scope>
    <source>
        <strain>WM276</strain>
    </source>
</reference>
<dbReference type="OrthoDB" id="3366178at2759"/>
<name>E6R9D4_CRYGW</name>
<feature type="compositionally biased region" description="Acidic residues" evidence="1">
    <location>
        <begin position="402"/>
        <end position="418"/>
    </location>
</feature>
<dbReference type="Proteomes" id="UP000007805">
    <property type="component" value="Chromosome G"/>
</dbReference>
<feature type="compositionally biased region" description="Low complexity" evidence="1">
    <location>
        <begin position="37"/>
        <end position="55"/>
    </location>
</feature>
<dbReference type="AlphaFoldDB" id="E6R9D4"/>
<reference evidence="2 3" key="1">
    <citation type="journal article" date="2011" name="MBio">
        <title>Genome variation in Cryptococcus gattii, an emerging pathogen of immunocompetent hosts.</title>
        <authorList>
            <person name="D'Souza C.A."/>
            <person name="Kronstad J.W."/>
            <person name="Taylor G."/>
            <person name="Warren R."/>
            <person name="Yuen M."/>
            <person name="Hu G."/>
            <person name="Jung W.H."/>
            <person name="Sham A."/>
            <person name="Kidd S.E."/>
            <person name="Tangen K."/>
            <person name="Lee N."/>
            <person name="Zeilmaker T."/>
            <person name="Sawkins J."/>
            <person name="McVicker G."/>
            <person name="Shah S."/>
            <person name="Gnerre S."/>
            <person name="Griggs A."/>
            <person name="Zeng Q."/>
            <person name="Bartlett K."/>
            <person name="Li W."/>
            <person name="Wang X."/>
            <person name="Heitman J."/>
            <person name="Stajich J.E."/>
            <person name="Fraser J.A."/>
            <person name="Meyer W."/>
            <person name="Carter D."/>
            <person name="Schein J."/>
            <person name="Krzywinski M."/>
            <person name="Kwon-Chung K.J."/>
            <person name="Varma A."/>
            <person name="Wang J."/>
            <person name="Brunham R."/>
            <person name="Fyfe M."/>
            <person name="Ouellette B.F."/>
            <person name="Siddiqui A."/>
            <person name="Marra M."/>
            <person name="Jones S."/>
            <person name="Holt R."/>
            <person name="Birren B.W."/>
            <person name="Galagan J.E."/>
            <person name="Cuomo C.A."/>
        </authorList>
    </citation>
    <scope>NUCLEOTIDE SEQUENCE [LARGE SCALE GENOMIC DNA]</scope>
    <source>
        <strain evidence="3">WM276 / ATCC MYA-4071</strain>
    </source>
</reference>
<evidence type="ECO:0000256" key="1">
    <source>
        <dbReference type="SAM" id="MobiDB-lite"/>
    </source>
</evidence>
<feature type="compositionally biased region" description="Basic and acidic residues" evidence="1">
    <location>
        <begin position="452"/>
        <end position="469"/>
    </location>
</feature>
<sequence length="495" mass="51907">MSQDNAPSLLIAPNPALLQQKPAASILLNGPNRPRGPSSSTAPDSASPRSLSASSFTGSHSPVSSLTSVFSHASGSGEGSGSGERDSPSPPYPSLSPSSSHNSLHLHPAKQLGSNYTAPSSPAQSHSARRASHAKIHFAPLPVVPPELRRRNSISLGVASRRNLIGMQGPKGGVQSVVMNDEDWENYCKQFEEKHGNNDVIDVGQLAKSGAKALWRSVKRRRSGSQSSQNSTTSTSTTASTSAPPSVVSDSALLRHSLTGTPNSGSTHSLNGSLHLAPVREETEFALKSIPGSPPMTTIDDHGLPPMRVRAPVPRRPHSPRHLRAAHAMLHNSAMDTEMGMGDGDAAAAAAATAGDGDGDATPRRRPSPPPRLADTLPTEDELEQIADEKEEKEAQDVPATPEDEEGEGEGEGEEEMAEASLSSVAEGALGPEAEAAAAAEMVAPSSPGEHASIEGHNIESREAHDDRKRGRRSAVLGFDVERFGFMSIDDDKSH</sequence>
<dbReference type="EMBL" id="CP000292">
    <property type="protein sequence ID" value="ADV23492.1"/>
    <property type="molecule type" value="Genomic_DNA"/>
</dbReference>
<feature type="region of interest" description="Disordered" evidence="1">
    <location>
        <begin position="337"/>
        <end position="474"/>
    </location>
</feature>
<dbReference type="RefSeq" id="XP_003195279.1">
    <property type="nucleotide sequence ID" value="XM_003195231.1"/>
</dbReference>
<feature type="compositionally biased region" description="Low complexity" evidence="1">
    <location>
        <begin position="425"/>
        <end position="445"/>
    </location>
</feature>
<gene>
    <name evidence="2" type="ordered locus">CGB_G3080C</name>
</gene>
<feature type="compositionally biased region" description="Polar residues" evidence="1">
    <location>
        <begin position="56"/>
        <end position="73"/>
    </location>
</feature>
<organism evidence="2 3">
    <name type="scientific">Cryptococcus gattii serotype B (strain WM276 / ATCC MYA-4071)</name>
    <name type="common">Filobasidiella gattii</name>
    <name type="synonym">Cryptococcus bacillisporus</name>
    <dbReference type="NCBI Taxonomy" id="367775"/>
    <lineage>
        <taxon>Eukaryota</taxon>
        <taxon>Fungi</taxon>
        <taxon>Dikarya</taxon>
        <taxon>Basidiomycota</taxon>
        <taxon>Agaricomycotina</taxon>
        <taxon>Tremellomycetes</taxon>
        <taxon>Tremellales</taxon>
        <taxon>Cryptococcaceae</taxon>
        <taxon>Cryptococcus</taxon>
        <taxon>Cryptococcus gattii species complex</taxon>
    </lineage>
</organism>
<dbReference type="KEGG" id="cgi:CGB_G3080C"/>
<dbReference type="HOGENOM" id="CLU_552085_0_0_1"/>
<proteinExistence type="predicted"/>
<feature type="region of interest" description="Disordered" evidence="1">
    <location>
        <begin position="22"/>
        <end position="132"/>
    </location>
</feature>
<dbReference type="GeneID" id="10189031"/>
<feature type="region of interest" description="Disordered" evidence="1">
    <location>
        <begin position="213"/>
        <end position="249"/>
    </location>
</feature>
<accession>E6R9D4</accession>
<dbReference type="eggNOG" id="ENOG502SYS6">
    <property type="taxonomic scope" value="Eukaryota"/>
</dbReference>
<keyword evidence="3" id="KW-1185">Reference proteome</keyword>
<feature type="compositionally biased region" description="Basic and acidic residues" evidence="1">
    <location>
        <begin position="387"/>
        <end position="396"/>
    </location>
</feature>
<dbReference type="VEuPathDB" id="FungiDB:CGB_G3080C"/>
<feature type="compositionally biased region" description="Low complexity" evidence="1">
    <location>
        <begin position="337"/>
        <end position="355"/>
    </location>
</feature>
<protein>
    <submittedName>
        <fullName evidence="2">Uncharacterized protein</fullName>
    </submittedName>
</protein>
<feature type="compositionally biased region" description="Low complexity" evidence="1">
    <location>
        <begin position="224"/>
        <end position="249"/>
    </location>
</feature>
<evidence type="ECO:0000313" key="3">
    <source>
        <dbReference type="Proteomes" id="UP000007805"/>
    </source>
</evidence>
<feature type="compositionally biased region" description="Low complexity" evidence="1">
    <location>
        <begin position="95"/>
        <end position="106"/>
    </location>
</feature>
<evidence type="ECO:0000313" key="2">
    <source>
        <dbReference type="EMBL" id="ADV23492.1"/>
    </source>
</evidence>